<reference evidence="1 2" key="1">
    <citation type="submission" date="2016-07" db="EMBL/GenBank/DDBJ databases">
        <title>Multiple horizontal gene transfer events from other fungi enriched the ability of initially mycotrophic Trichoderma (Ascomycota) to feed on dead plant biomass.</title>
        <authorList>
            <consortium name="DOE Joint Genome Institute"/>
            <person name="Aerts A."/>
            <person name="Atanasova L."/>
            <person name="Chenthamara K."/>
            <person name="Zhang J."/>
            <person name="Grujic M."/>
            <person name="Henrissat B."/>
            <person name="Kuo A."/>
            <person name="Salamov A."/>
            <person name="Lipzen A."/>
            <person name="Labutti K."/>
            <person name="Barry K."/>
            <person name="Miao Y."/>
            <person name="Rahimi M.J."/>
            <person name="Shen Q."/>
            <person name="Grigoriev I.V."/>
            <person name="Kubicek C.P."/>
            <person name="Druzhinina I.S."/>
        </authorList>
    </citation>
    <scope>NUCLEOTIDE SEQUENCE [LARGE SCALE GENOMIC DNA]</scope>
    <source>
        <strain evidence="1 2">ATCC 18648</strain>
    </source>
</reference>
<dbReference type="AlphaFoldDB" id="A0A2T4C2N5"/>
<accession>A0A2T4C2N5</accession>
<dbReference type="EMBL" id="KZ679133">
    <property type="protein sequence ID" value="PTB75836.1"/>
    <property type="molecule type" value="Genomic_DNA"/>
</dbReference>
<keyword evidence="2" id="KW-1185">Reference proteome</keyword>
<gene>
    <name evidence="1" type="ORF">M440DRAFT_1392331</name>
</gene>
<dbReference type="Proteomes" id="UP000240760">
    <property type="component" value="Unassembled WGS sequence"/>
</dbReference>
<sequence length="154" mass="16472">MGFGCGLQLEIGVGVGVFLVRLVDPIPSGRSAPQAPFHVSACFGDRVAKRRDAKKGTGSLGNFGNYLFSIVSESELVVGHEDLAKDPVDRGNATSIRTIRAVGSVWLQRLEALGGSTVSHRLVSVIARREQPQSSFGQWLLLGLIDMIMDPILG</sequence>
<protein>
    <submittedName>
        <fullName evidence="1">Uncharacterized protein</fullName>
    </submittedName>
</protein>
<name>A0A2T4C2N5_TRILO</name>
<organism evidence="1 2">
    <name type="scientific">Trichoderma longibrachiatum ATCC 18648</name>
    <dbReference type="NCBI Taxonomy" id="983965"/>
    <lineage>
        <taxon>Eukaryota</taxon>
        <taxon>Fungi</taxon>
        <taxon>Dikarya</taxon>
        <taxon>Ascomycota</taxon>
        <taxon>Pezizomycotina</taxon>
        <taxon>Sordariomycetes</taxon>
        <taxon>Hypocreomycetidae</taxon>
        <taxon>Hypocreales</taxon>
        <taxon>Hypocreaceae</taxon>
        <taxon>Trichoderma</taxon>
    </lineage>
</organism>
<proteinExistence type="predicted"/>
<evidence type="ECO:0000313" key="2">
    <source>
        <dbReference type="Proteomes" id="UP000240760"/>
    </source>
</evidence>
<evidence type="ECO:0000313" key="1">
    <source>
        <dbReference type="EMBL" id="PTB75836.1"/>
    </source>
</evidence>